<dbReference type="AlphaFoldDB" id="A0A0A9WKF2"/>
<proteinExistence type="predicted"/>
<gene>
    <name evidence="6" type="primary">WDY_7</name>
    <name evidence="6" type="ORF">CM83_20617</name>
</gene>
<dbReference type="SUPFAM" id="SSF50978">
    <property type="entry name" value="WD40 repeat-like"/>
    <property type="match status" value="2"/>
</dbReference>
<evidence type="ECO:0000256" key="4">
    <source>
        <dbReference type="PROSITE-ProRule" id="PRU00221"/>
    </source>
</evidence>
<dbReference type="Pfam" id="PF00400">
    <property type="entry name" value="WD40"/>
    <property type="match status" value="1"/>
</dbReference>
<reference evidence="6" key="2">
    <citation type="submission" date="2014-07" db="EMBL/GenBank/DDBJ databases">
        <authorList>
            <person name="Hull J."/>
        </authorList>
    </citation>
    <scope>NUCLEOTIDE SEQUENCE</scope>
</reference>
<dbReference type="PROSITE" id="PS50082">
    <property type="entry name" value="WD_REPEATS_2"/>
    <property type="match status" value="2"/>
</dbReference>
<dbReference type="Gene3D" id="2.130.10.10">
    <property type="entry name" value="YVTN repeat-like/Quinoprotein amine dehydrogenase"/>
    <property type="match status" value="3"/>
</dbReference>
<name>A0A0A9WKF2_LYGHE</name>
<dbReference type="EMBL" id="GBHO01035708">
    <property type="protein sequence ID" value="JAG07896.1"/>
    <property type="molecule type" value="Transcribed_RNA"/>
</dbReference>
<keyword evidence="2 4" id="KW-0853">WD repeat</keyword>
<protein>
    <recommendedName>
        <fullName evidence="1">WD repeat-containing protein on Y chromosome</fullName>
    </recommendedName>
</protein>
<dbReference type="PANTHER" id="PTHR44324:SF6">
    <property type="entry name" value="EF-HAND CALCIUM BINDING DOMAIN 8"/>
    <property type="match status" value="1"/>
</dbReference>
<evidence type="ECO:0000313" key="6">
    <source>
        <dbReference type="EMBL" id="JAG07896.1"/>
    </source>
</evidence>
<reference evidence="6" key="1">
    <citation type="journal article" date="2014" name="PLoS ONE">
        <title>Transcriptome-Based Identification of ABC Transporters in the Western Tarnished Plant Bug Lygus hesperus.</title>
        <authorList>
            <person name="Hull J.J."/>
            <person name="Chaney K."/>
            <person name="Geib S.M."/>
            <person name="Fabrick J.A."/>
            <person name="Brent C.S."/>
            <person name="Walsh D."/>
            <person name="Lavine L.C."/>
        </authorList>
    </citation>
    <scope>NUCLEOTIDE SEQUENCE</scope>
</reference>
<accession>A0A0A9WKF2</accession>
<sequence length="783" mass="88869">MGDEKKSVSSKANVSKASSKGNVEDNLSITKSISVHKGDDSFCEIQVSKTTPPDDSDVELQADDYEETITPEEAIADLQNSHFNSVPERIKRHRMNVYIDELKAKTRLLMPKKSKKKTSSNLMVDKLSLEHLKALKKTFLGAVYCLADQNIVGALSKQEMRYHIERVCKVTFQDGEWDLIFIKLRKASFANGKYLTISEQGTINTWSLNMELENTQECPSPVLHLAKTCVLKAVALADINLLAISSTERDLRFYDTTGRHYQLKTRISKLPFPATALFYHFYEDIEEDSLFVFGDSEGTISILKFTSKQGGPLKKFERSTKLDYQCLLYDSLLKEGAKRGISLTNFKNVHSGTWVMKIQYSNTVWPGKELIVSCSNSMAHSMVAIDVVEMKILKKFKITRGANTFCVVEGMDQIITGGFDTIIRIWHVKSQKKYIASMSGHYAPIDALYEQHKGARVFSISRDRVIKVWDTKEMVCIQTCTNKLQELGEAPMVCFYNPYYRKCILAGNNIAYFKLGSEVNKFFSEGCTHVAGVTKALYNSLFKVIVTVGMDSNIMMWNPWKGKLVFVVRKAHTKHVFGENKPMGISSAIFSPSRVYLLTGALDGSIKMWNFTIGTCLRTMYIKEDCVVTGLVWVPGRILACGWNMHVSEWEDKIEHGDCKDWTTVHTKDILSMVQCGPKAIVTAAYNGELVFYNLQNGHYYNRFFVGKPKLPITMGFTAAFKKDTAEVKQLRTDLCDESVSVQSFAVIEQRRGAYETFPTKGEGFREEFRFFERRQRFNGEKN</sequence>
<evidence type="ECO:0000256" key="1">
    <source>
        <dbReference type="ARBA" id="ARBA00014901"/>
    </source>
</evidence>
<keyword evidence="3" id="KW-0677">Repeat</keyword>
<evidence type="ECO:0000256" key="5">
    <source>
        <dbReference type="SAM" id="MobiDB-lite"/>
    </source>
</evidence>
<dbReference type="InterPro" id="IPR015943">
    <property type="entry name" value="WD40/YVTN_repeat-like_dom_sf"/>
</dbReference>
<dbReference type="SMART" id="SM00320">
    <property type="entry name" value="WD40"/>
    <property type="match status" value="6"/>
</dbReference>
<feature type="compositionally biased region" description="Low complexity" evidence="5">
    <location>
        <begin position="9"/>
        <end position="20"/>
    </location>
</feature>
<dbReference type="InterPro" id="IPR051242">
    <property type="entry name" value="WD-EF-hand_domain"/>
</dbReference>
<evidence type="ECO:0000256" key="3">
    <source>
        <dbReference type="ARBA" id="ARBA00022737"/>
    </source>
</evidence>
<feature type="region of interest" description="Disordered" evidence="5">
    <location>
        <begin position="1"/>
        <end position="27"/>
    </location>
</feature>
<organism evidence="6">
    <name type="scientific">Lygus hesperus</name>
    <name type="common">Western plant bug</name>
    <dbReference type="NCBI Taxonomy" id="30085"/>
    <lineage>
        <taxon>Eukaryota</taxon>
        <taxon>Metazoa</taxon>
        <taxon>Ecdysozoa</taxon>
        <taxon>Arthropoda</taxon>
        <taxon>Hexapoda</taxon>
        <taxon>Insecta</taxon>
        <taxon>Pterygota</taxon>
        <taxon>Neoptera</taxon>
        <taxon>Paraneoptera</taxon>
        <taxon>Hemiptera</taxon>
        <taxon>Heteroptera</taxon>
        <taxon>Panheteroptera</taxon>
        <taxon>Cimicomorpha</taxon>
        <taxon>Miridae</taxon>
        <taxon>Mirini</taxon>
        <taxon>Lygus</taxon>
    </lineage>
</organism>
<feature type="non-terminal residue" evidence="6">
    <location>
        <position position="783"/>
    </location>
</feature>
<feature type="repeat" description="WD" evidence="4">
    <location>
        <begin position="585"/>
        <end position="619"/>
    </location>
</feature>
<dbReference type="InterPro" id="IPR001680">
    <property type="entry name" value="WD40_rpt"/>
</dbReference>
<dbReference type="PANTHER" id="PTHR44324">
    <property type="entry name" value="WD40 REPEAT DOMAIN 95"/>
    <property type="match status" value="1"/>
</dbReference>
<feature type="repeat" description="WD" evidence="4">
    <location>
        <begin position="438"/>
        <end position="479"/>
    </location>
</feature>
<dbReference type="InterPro" id="IPR036322">
    <property type="entry name" value="WD40_repeat_dom_sf"/>
</dbReference>
<evidence type="ECO:0000256" key="2">
    <source>
        <dbReference type="ARBA" id="ARBA00022574"/>
    </source>
</evidence>